<evidence type="ECO:0000256" key="4">
    <source>
        <dbReference type="ARBA" id="ARBA00022840"/>
    </source>
</evidence>
<dbReference type="InterPro" id="IPR006336">
    <property type="entry name" value="GCS2"/>
</dbReference>
<dbReference type="Proteomes" id="UP000517916">
    <property type="component" value="Unassembled WGS sequence"/>
</dbReference>
<dbReference type="EC" id="6.3.2.2" evidence="1"/>
<name>A0ABR6BNI2_9PSEU</name>
<evidence type="ECO:0000256" key="3">
    <source>
        <dbReference type="ARBA" id="ARBA00022741"/>
    </source>
</evidence>
<dbReference type="PANTHER" id="PTHR34378:SF1">
    <property type="entry name" value="GLUTAMATE--CYSTEINE LIGASE, CHLOROPLASTIC"/>
    <property type="match status" value="1"/>
</dbReference>
<organism evidence="6 7">
    <name type="scientific">Kutzneria viridogrisea</name>
    <dbReference type="NCBI Taxonomy" id="47990"/>
    <lineage>
        <taxon>Bacteria</taxon>
        <taxon>Bacillati</taxon>
        <taxon>Actinomycetota</taxon>
        <taxon>Actinomycetes</taxon>
        <taxon>Pseudonocardiales</taxon>
        <taxon>Pseudonocardiaceae</taxon>
        <taxon>Kutzneria</taxon>
    </lineage>
</organism>
<dbReference type="EMBL" id="JACJID010000004">
    <property type="protein sequence ID" value="MBA8928467.1"/>
    <property type="molecule type" value="Genomic_DNA"/>
</dbReference>
<evidence type="ECO:0000256" key="2">
    <source>
        <dbReference type="ARBA" id="ARBA00022598"/>
    </source>
</evidence>
<reference evidence="6 7" key="1">
    <citation type="submission" date="2020-08" db="EMBL/GenBank/DDBJ databases">
        <title>Genomic Encyclopedia of Archaeal and Bacterial Type Strains, Phase II (KMG-II): from individual species to whole genera.</title>
        <authorList>
            <person name="Goeker M."/>
        </authorList>
    </citation>
    <scope>NUCLEOTIDE SEQUENCE [LARGE SCALE GENOMIC DNA]</scope>
    <source>
        <strain evidence="6 7">DSM 43850</strain>
    </source>
</reference>
<dbReference type="GO" id="GO:0004357">
    <property type="term" value="F:glutamate-cysteine ligase activity"/>
    <property type="evidence" value="ECO:0007669"/>
    <property type="project" value="UniProtKB-EC"/>
</dbReference>
<evidence type="ECO:0000256" key="1">
    <source>
        <dbReference type="ARBA" id="ARBA00012220"/>
    </source>
</evidence>
<dbReference type="Gene3D" id="3.30.590.20">
    <property type="match status" value="1"/>
</dbReference>
<proteinExistence type="predicted"/>
<keyword evidence="3" id="KW-0547">Nucleotide-binding</keyword>
<dbReference type="InterPro" id="IPR035434">
    <property type="entry name" value="GCL_bact_plant"/>
</dbReference>
<evidence type="ECO:0000256" key="5">
    <source>
        <dbReference type="ARBA" id="ARBA00048819"/>
    </source>
</evidence>
<keyword evidence="2 6" id="KW-0436">Ligase</keyword>
<keyword evidence="7" id="KW-1185">Reference proteome</keyword>
<accession>A0ABR6BNI2</accession>
<dbReference type="SUPFAM" id="SSF55931">
    <property type="entry name" value="Glutamine synthetase/guanido kinase"/>
    <property type="match status" value="1"/>
</dbReference>
<evidence type="ECO:0000313" key="7">
    <source>
        <dbReference type="Proteomes" id="UP000517916"/>
    </source>
</evidence>
<comment type="catalytic activity">
    <reaction evidence="5">
        <text>L-cysteine + L-glutamate + ATP = gamma-L-glutamyl-L-cysteine + ADP + phosphate + H(+)</text>
        <dbReference type="Rhea" id="RHEA:13285"/>
        <dbReference type="ChEBI" id="CHEBI:15378"/>
        <dbReference type="ChEBI" id="CHEBI:29985"/>
        <dbReference type="ChEBI" id="CHEBI:30616"/>
        <dbReference type="ChEBI" id="CHEBI:35235"/>
        <dbReference type="ChEBI" id="CHEBI:43474"/>
        <dbReference type="ChEBI" id="CHEBI:58173"/>
        <dbReference type="ChEBI" id="CHEBI:456216"/>
        <dbReference type="EC" id="6.3.2.2"/>
    </reaction>
</comment>
<evidence type="ECO:0000313" key="6">
    <source>
        <dbReference type="EMBL" id="MBA8928467.1"/>
    </source>
</evidence>
<dbReference type="PANTHER" id="PTHR34378">
    <property type="entry name" value="GLUTAMATE--CYSTEINE LIGASE, CHLOROPLASTIC"/>
    <property type="match status" value="1"/>
</dbReference>
<keyword evidence="4" id="KW-0067">ATP-binding</keyword>
<dbReference type="InterPro" id="IPR014746">
    <property type="entry name" value="Gln_synth/guanido_kin_cat_dom"/>
</dbReference>
<sequence length="318" mass="34293">MEISSPPRSNATDLLVSTSSDISHLTELLTAAGLELGPGGTDAHRPPRRVLNTPRYAAMQARFDRFGSDGITMMCSTAGLQVCLDMGERDRVATRWAALHALGPVLLAVFANSARLGGRSTPWVSARTRAVLGTEPARTRRGAVSGDPAAEWAARVLDTPLICWRHGGPDWTAPPRVTFAEWIGGALPGVPTTEDMDYHLSTMFTPIRPRGYFEVRYLDSQPPQDWMAPVALLIALFEDERVVDEALAAAQPAVGRWLHAARVGTADPRVAGAARAVLDLGLRSLPRLGLPTDLHDEVTRSLDRRLAAVPAPHGGDLR</sequence>
<gene>
    <name evidence="6" type="ORF">BC739_005684</name>
</gene>
<comment type="caution">
    <text evidence="6">The sequence shown here is derived from an EMBL/GenBank/DDBJ whole genome shotgun (WGS) entry which is preliminary data.</text>
</comment>
<dbReference type="Pfam" id="PF04107">
    <property type="entry name" value="GCS2"/>
    <property type="match status" value="1"/>
</dbReference>
<protein>
    <recommendedName>
        <fullName evidence="1">glutamate--cysteine ligase</fullName>
        <ecNumber evidence="1">6.3.2.2</ecNumber>
    </recommendedName>
</protein>